<protein>
    <submittedName>
        <fullName evidence="2">Uncharacterized protein</fullName>
    </submittedName>
</protein>
<feature type="region of interest" description="Disordered" evidence="1">
    <location>
        <begin position="50"/>
        <end position="94"/>
    </location>
</feature>
<name>A0AAD3HNS7_9CHLO</name>
<evidence type="ECO:0000313" key="3">
    <source>
        <dbReference type="Proteomes" id="UP001054857"/>
    </source>
</evidence>
<keyword evidence="3" id="KW-1185">Reference proteome</keyword>
<dbReference type="AlphaFoldDB" id="A0AAD3HNS7"/>
<feature type="non-terminal residue" evidence="2">
    <location>
        <position position="188"/>
    </location>
</feature>
<feature type="compositionally biased region" description="Polar residues" evidence="1">
    <location>
        <begin position="17"/>
        <end position="29"/>
    </location>
</feature>
<feature type="non-terminal residue" evidence="2">
    <location>
        <position position="1"/>
    </location>
</feature>
<feature type="compositionally biased region" description="Low complexity" evidence="1">
    <location>
        <begin position="1"/>
        <end position="16"/>
    </location>
</feature>
<accession>A0AAD3HNS7</accession>
<gene>
    <name evidence="2" type="ORF">Agub_g9067</name>
</gene>
<dbReference type="EMBL" id="BMAR01000018">
    <property type="protein sequence ID" value="GFR47361.1"/>
    <property type="molecule type" value="Genomic_DNA"/>
</dbReference>
<reference evidence="2 3" key="1">
    <citation type="journal article" date="2021" name="Sci. Rep.">
        <title>Genome sequencing of the multicellular alga Astrephomene provides insights into convergent evolution of germ-soma differentiation.</title>
        <authorList>
            <person name="Yamashita S."/>
            <person name="Yamamoto K."/>
            <person name="Matsuzaki R."/>
            <person name="Suzuki S."/>
            <person name="Yamaguchi H."/>
            <person name="Hirooka S."/>
            <person name="Minakuchi Y."/>
            <person name="Miyagishima S."/>
            <person name="Kawachi M."/>
            <person name="Toyoda A."/>
            <person name="Nozaki H."/>
        </authorList>
    </citation>
    <scope>NUCLEOTIDE SEQUENCE [LARGE SCALE GENOMIC DNA]</scope>
    <source>
        <strain evidence="2 3">NIES-4017</strain>
    </source>
</reference>
<feature type="compositionally biased region" description="Low complexity" evidence="1">
    <location>
        <begin position="67"/>
        <end position="82"/>
    </location>
</feature>
<evidence type="ECO:0000313" key="2">
    <source>
        <dbReference type="EMBL" id="GFR47361.1"/>
    </source>
</evidence>
<comment type="caution">
    <text evidence="2">The sequence shown here is derived from an EMBL/GenBank/DDBJ whole genome shotgun (WGS) entry which is preliminary data.</text>
</comment>
<evidence type="ECO:0000256" key="1">
    <source>
        <dbReference type="SAM" id="MobiDB-lite"/>
    </source>
</evidence>
<feature type="region of interest" description="Disordered" evidence="1">
    <location>
        <begin position="1"/>
        <end position="34"/>
    </location>
</feature>
<organism evidence="2 3">
    <name type="scientific">Astrephomene gubernaculifera</name>
    <dbReference type="NCBI Taxonomy" id="47775"/>
    <lineage>
        <taxon>Eukaryota</taxon>
        <taxon>Viridiplantae</taxon>
        <taxon>Chlorophyta</taxon>
        <taxon>core chlorophytes</taxon>
        <taxon>Chlorophyceae</taxon>
        <taxon>CS clade</taxon>
        <taxon>Chlamydomonadales</taxon>
        <taxon>Astrephomenaceae</taxon>
        <taxon>Astrephomene</taxon>
    </lineage>
</organism>
<proteinExistence type="predicted"/>
<sequence>LEQQQPQQQQSQQQLQSGIPQRTSQSGSAQEPRLQWLNQLMLHCKASVTEVGTEQPEDGRPAEGPHAAAGTATRGTTNPAAAAGGGGAAAGGDPRVGATAVVHRVGGAVGGLGSPRGKRYESAEEEEYVRRLVRFLRTRTGEFPLSDLIRLDLGIPQNVLRGRAPSAWAKRHLDLWSINMGKPVTLLL</sequence>
<dbReference type="Proteomes" id="UP001054857">
    <property type="component" value="Unassembled WGS sequence"/>
</dbReference>